<proteinExistence type="predicted"/>
<keyword evidence="2" id="KW-1185">Reference proteome</keyword>
<evidence type="ECO:0000313" key="1">
    <source>
        <dbReference type="EMBL" id="CAF2935664.1"/>
    </source>
</evidence>
<evidence type="ECO:0000313" key="2">
    <source>
        <dbReference type="Proteomes" id="UP000675881"/>
    </source>
</evidence>
<dbReference type="Proteomes" id="UP000675881">
    <property type="component" value="Chromosome 5"/>
</dbReference>
<dbReference type="PANTHER" id="PTHR45913:SF21">
    <property type="entry name" value="DUF4371 DOMAIN-CONTAINING PROTEIN"/>
    <property type="match status" value="1"/>
</dbReference>
<dbReference type="EMBL" id="HG994584">
    <property type="protein sequence ID" value="CAF2935664.1"/>
    <property type="molecule type" value="Genomic_DNA"/>
</dbReference>
<organism evidence="1 2">
    <name type="scientific">Lepeophtheirus salmonis</name>
    <name type="common">Salmon louse</name>
    <name type="synonym">Caligus salmonis</name>
    <dbReference type="NCBI Taxonomy" id="72036"/>
    <lineage>
        <taxon>Eukaryota</taxon>
        <taxon>Metazoa</taxon>
        <taxon>Ecdysozoa</taxon>
        <taxon>Arthropoda</taxon>
        <taxon>Crustacea</taxon>
        <taxon>Multicrustacea</taxon>
        <taxon>Hexanauplia</taxon>
        <taxon>Copepoda</taxon>
        <taxon>Siphonostomatoida</taxon>
        <taxon>Caligidae</taxon>
        <taxon>Lepeophtheirus</taxon>
    </lineage>
</organism>
<name>A0A7R8H888_LEPSM</name>
<dbReference type="AlphaFoldDB" id="A0A7R8H888"/>
<sequence>MTGHHSRFIVLCKADLDFPKIVNYHCITHQQAICAKVMGFDHVMTLVIKIINSICAKAKLERIFKLLLQELSAEHSDLLLHTEVKWLTQGKILIRFFSLLNEIKAFMESREEYTTLLSNAGWLLDLPFLTDMPENLNQLNIKL</sequence>
<gene>
    <name evidence="1" type="ORF">LSAA_10215</name>
</gene>
<accession>A0A7R8H888</accession>
<dbReference type="PANTHER" id="PTHR45913">
    <property type="entry name" value="EPM2A-INTERACTING PROTEIN 1"/>
    <property type="match status" value="1"/>
</dbReference>
<protein>
    <submittedName>
        <fullName evidence="1">(salmon louse) hypothetical protein</fullName>
    </submittedName>
</protein>
<reference evidence="1" key="1">
    <citation type="submission" date="2021-02" db="EMBL/GenBank/DDBJ databases">
        <authorList>
            <person name="Bekaert M."/>
        </authorList>
    </citation>
    <scope>NUCLEOTIDE SEQUENCE</scope>
    <source>
        <strain evidence="1">IoA-00</strain>
    </source>
</reference>
<dbReference type="OrthoDB" id="6379681at2759"/>